<dbReference type="GO" id="GO:0000155">
    <property type="term" value="F:phosphorelay sensor kinase activity"/>
    <property type="evidence" value="ECO:0007669"/>
    <property type="project" value="InterPro"/>
</dbReference>
<dbReference type="Proteomes" id="UP000002730">
    <property type="component" value="Chromosome"/>
</dbReference>
<dbReference type="InterPro" id="IPR010559">
    <property type="entry name" value="Sig_transdc_His_kin_internal"/>
</dbReference>
<evidence type="ECO:0000256" key="2">
    <source>
        <dbReference type="ARBA" id="ARBA00012438"/>
    </source>
</evidence>
<evidence type="ECO:0000313" key="8">
    <source>
        <dbReference type="Proteomes" id="UP000002730"/>
    </source>
</evidence>
<keyword evidence="3 7" id="KW-0418">Kinase</keyword>
<protein>
    <recommendedName>
        <fullName evidence="2">histidine kinase</fullName>
        <ecNumber evidence="2">2.7.13.3</ecNumber>
    </recommendedName>
</protein>
<proteinExistence type="predicted"/>
<sequence>MKSLKIFKKVISNMRIRNRLMAIYVIAGLIPLLLVGTYLTISTRNIVRERAVSEAEANSDRIVDRIKEITDLASDVSELLYVDKRLQSLVTTQYNEKDRSLILEDYEQYTTITEYMNYYASIDDIILYVKNETVLDWSIVKVTDRIAAQPWYQKTIKNGAKITWQYVYDEYLDKYNLALHRVIKNDNGNEIGVLQIKVTEQPLKNIIQDEPFDTFIILNDEVIISNDKRTEDVSIANINYKDNGISYIEYGNEKIVAISRNITSNEINSIKVVSMIPLNKIYRQSDLKSATGFAIIFISMAISIIIIFKFSNNFSKRVIVFKGEMHKVVSGDFEIIKTLEGDDEIAELYDDLYKMIDSIQLLINQVYVEKIQKEQLASKQKDVEFKMLASQINPHFLYNTLETIRMKAYCNEQYEIAEIVKILAKIMRRNLEINDNLVSLESEITMIKNYLKIQKFRFGDRITYDINIECNIDDYYVLPLLFQPVVENAFVHGFEHKQGIGEIKIIISKDENRLIFSIRDNGVGISPETLENLRASISNINYKGKSIGLNNVNHRIKIYYGDEYGVEIFSGLEVGTEVKIYLPIN</sequence>
<reference evidence="7 8" key="1">
    <citation type="submission" date="2010-08" db="EMBL/GenBank/DDBJ databases">
        <title>Complete sequence of Clostridium cellulovorans 743B.</title>
        <authorList>
            <consortium name="US DOE Joint Genome Institute"/>
            <person name="Lucas S."/>
            <person name="Copeland A."/>
            <person name="Lapidus A."/>
            <person name="Cheng J.-F."/>
            <person name="Bruce D."/>
            <person name="Goodwin L."/>
            <person name="Pitluck S."/>
            <person name="Chertkov O."/>
            <person name="Detter J.C."/>
            <person name="Han C."/>
            <person name="Tapia R."/>
            <person name="Land M."/>
            <person name="Hauser L."/>
            <person name="Chang Y.-J."/>
            <person name="Jeffries C."/>
            <person name="Kyrpides N."/>
            <person name="Ivanova N."/>
            <person name="Mikhailova N."/>
            <person name="Hemme C.L."/>
            <person name="Woyke T."/>
        </authorList>
    </citation>
    <scope>NUCLEOTIDE SEQUENCE [LARGE SCALE GENOMIC DNA]</scope>
    <source>
        <strain evidence="8">ATCC 35296 / DSM 3052 / OCM 3 / 743B</strain>
    </source>
</reference>
<keyword evidence="5" id="KW-1133">Transmembrane helix</keyword>
<dbReference type="Gene3D" id="3.30.565.10">
    <property type="entry name" value="Histidine kinase-like ATPase, C-terminal domain"/>
    <property type="match status" value="1"/>
</dbReference>
<evidence type="ECO:0000313" key="7">
    <source>
        <dbReference type="EMBL" id="ADL49825.1"/>
    </source>
</evidence>
<dbReference type="RefSeq" id="WP_010073065.1">
    <property type="nucleotide sequence ID" value="NC_014393.1"/>
</dbReference>
<dbReference type="eggNOG" id="COG2972">
    <property type="taxonomic scope" value="Bacteria"/>
</dbReference>
<dbReference type="OrthoDB" id="9809348at2"/>
<keyword evidence="5" id="KW-0472">Membrane</keyword>
<feature type="transmembrane region" description="Helical" evidence="5">
    <location>
        <begin position="290"/>
        <end position="308"/>
    </location>
</feature>
<dbReference type="PROSITE" id="PS50109">
    <property type="entry name" value="HIS_KIN"/>
    <property type="match status" value="1"/>
</dbReference>
<dbReference type="Pfam" id="PF06580">
    <property type="entry name" value="His_kinase"/>
    <property type="match status" value="1"/>
</dbReference>
<dbReference type="KEGG" id="ccb:Clocel_0036"/>
<dbReference type="PANTHER" id="PTHR34220:SF7">
    <property type="entry name" value="SENSOR HISTIDINE KINASE YPDA"/>
    <property type="match status" value="1"/>
</dbReference>
<accession>D9SMP0</accession>
<evidence type="ECO:0000256" key="4">
    <source>
        <dbReference type="ARBA" id="ARBA00023012"/>
    </source>
</evidence>
<dbReference type="InterPro" id="IPR036890">
    <property type="entry name" value="HATPase_C_sf"/>
</dbReference>
<gene>
    <name evidence="7" type="ordered locus">Clocel_0036</name>
</gene>
<keyword evidence="3 7" id="KW-0808">Transferase</keyword>
<dbReference type="Pfam" id="PF02518">
    <property type="entry name" value="HATPase_c"/>
    <property type="match status" value="1"/>
</dbReference>
<evidence type="ECO:0000259" key="6">
    <source>
        <dbReference type="PROSITE" id="PS50109"/>
    </source>
</evidence>
<dbReference type="PRINTS" id="PR00344">
    <property type="entry name" value="BCTRLSENSOR"/>
</dbReference>
<dbReference type="GO" id="GO:0016020">
    <property type="term" value="C:membrane"/>
    <property type="evidence" value="ECO:0007669"/>
    <property type="project" value="InterPro"/>
</dbReference>
<keyword evidence="5" id="KW-0812">Transmembrane</keyword>
<feature type="transmembrane region" description="Helical" evidence="5">
    <location>
        <begin position="21"/>
        <end position="41"/>
    </location>
</feature>
<dbReference type="HOGENOM" id="CLU_020473_6_0_9"/>
<organism evidence="7 8">
    <name type="scientific">Clostridium cellulovorans (strain ATCC 35296 / DSM 3052 / OCM 3 / 743B)</name>
    <dbReference type="NCBI Taxonomy" id="573061"/>
    <lineage>
        <taxon>Bacteria</taxon>
        <taxon>Bacillati</taxon>
        <taxon>Bacillota</taxon>
        <taxon>Clostridia</taxon>
        <taxon>Eubacteriales</taxon>
        <taxon>Clostridiaceae</taxon>
        <taxon>Clostridium</taxon>
    </lineage>
</organism>
<dbReference type="EC" id="2.7.13.3" evidence="2"/>
<keyword evidence="4" id="KW-0902">Two-component regulatory system</keyword>
<dbReference type="EMBL" id="CP002160">
    <property type="protein sequence ID" value="ADL49825.1"/>
    <property type="molecule type" value="Genomic_DNA"/>
</dbReference>
<dbReference type="AlphaFoldDB" id="D9SMP0"/>
<dbReference type="Gene3D" id="6.10.340.10">
    <property type="match status" value="1"/>
</dbReference>
<dbReference type="SMART" id="SM00387">
    <property type="entry name" value="HATPase_c"/>
    <property type="match status" value="1"/>
</dbReference>
<evidence type="ECO:0000256" key="5">
    <source>
        <dbReference type="SAM" id="Phobius"/>
    </source>
</evidence>
<dbReference type="InterPro" id="IPR004358">
    <property type="entry name" value="Sig_transdc_His_kin-like_C"/>
</dbReference>
<feature type="domain" description="Histidine kinase" evidence="6">
    <location>
        <begin position="482"/>
        <end position="585"/>
    </location>
</feature>
<comment type="catalytic activity">
    <reaction evidence="1">
        <text>ATP + protein L-histidine = ADP + protein N-phospho-L-histidine.</text>
        <dbReference type="EC" id="2.7.13.3"/>
    </reaction>
</comment>
<dbReference type="InterPro" id="IPR050640">
    <property type="entry name" value="Bact_2-comp_sensor_kinase"/>
</dbReference>
<dbReference type="SUPFAM" id="SSF55874">
    <property type="entry name" value="ATPase domain of HSP90 chaperone/DNA topoisomerase II/histidine kinase"/>
    <property type="match status" value="1"/>
</dbReference>
<dbReference type="InterPro" id="IPR005467">
    <property type="entry name" value="His_kinase_dom"/>
</dbReference>
<evidence type="ECO:0000256" key="1">
    <source>
        <dbReference type="ARBA" id="ARBA00000085"/>
    </source>
</evidence>
<name>D9SMP0_CLOC7</name>
<dbReference type="InterPro" id="IPR003594">
    <property type="entry name" value="HATPase_dom"/>
</dbReference>
<keyword evidence="8" id="KW-1185">Reference proteome</keyword>
<evidence type="ECO:0000256" key="3">
    <source>
        <dbReference type="ARBA" id="ARBA00022777"/>
    </source>
</evidence>
<dbReference type="STRING" id="573061.Clocel_0036"/>
<dbReference type="PANTHER" id="PTHR34220">
    <property type="entry name" value="SENSOR HISTIDINE KINASE YPDA"/>
    <property type="match status" value="1"/>
</dbReference>